<name>Q1PX66_KUEST</name>
<dbReference type="AlphaFoldDB" id="Q1PX66"/>
<dbReference type="EMBL" id="CP049055">
    <property type="protein sequence ID" value="QII13685.1"/>
    <property type="molecule type" value="Genomic_DNA"/>
</dbReference>
<dbReference type="EMBL" id="CT573073">
    <property type="protein sequence ID" value="CAJ71825.1"/>
    <property type="molecule type" value="Genomic_DNA"/>
</dbReference>
<protein>
    <submittedName>
        <fullName evidence="1">Uncharacterized protein</fullName>
    </submittedName>
</protein>
<evidence type="ECO:0000313" key="2">
    <source>
        <dbReference type="EMBL" id="QII13685.1"/>
    </source>
</evidence>
<evidence type="ECO:0000313" key="1">
    <source>
        <dbReference type="EMBL" id="CAJ71825.1"/>
    </source>
</evidence>
<dbReference type="Proteomes" id="UP000501926">
    <property type="component" value="Chromosome"/>
</dbReference>
<reference evidence="1" key="1">
    <citation type="journal article" date="2006" name="Nature">
        <title>Deciphering the evolution and metabolism of an anammox bacterium from a community genome.</title>
        <authorList>
            <person name="Strous M."/>
            <person name="Pelletier E."/>
            <person name="Mangenot S."/>
            <person name="Rattei T."/>
            <person name="Lehner A."/>
            <person name="Taylor M.W."/>
            <person name="Horn M."/>
            <person name="Daims H."/>
            <person name="Bartol-Mavel D."/>
            <person name="Wincker P."/>
            <person name="Barbe V."/>
            <person name="Fonknechten N."/>
            <person name="Vallenet D."/>
            <person name="Segurens B."/>
            <person name="Schenowitz-Truong C."/>
            <person name="Medigue C."/>
            <person name="Collingro A."/>
            <person name="Snel B."/>
            <person name="Dutilh B.E."/>
            <person name="OpDenCamp H.J.M."/>
            <person name="vanDerDrift C."/>
            <person name="Cirpus I."/>
            <person name="vanDePas-Schoonen K.T."/>
            <person name="Harhangi H.R."/>
            <person name="vanNiftrik L."/>
            <person name="Schmid M."/>
            <person name="Keltjens J."/>
            <person name="vanDeVossenberg J."/>
            <person name="Kartal B."/>
            <person name="Meier H."/>
            <person name="Frishman D."/>
            <person name="Huynen M.A."/>
            <person name="Mewes H."/>
            <person name="Weissenbach J."/>
            <person name="Jetten M.S.M."/>
            <person name="Wagner M."/>
            <person name="LePaslier D."/>
        </authorList>
    </citation>
    <scope>NUCLEOTIDE SEQUENCE</scope>
</reference>
<reference evidence="2 3" key="3">
    <citation type="submission" date="2020-02" db="EMBL/GenBank/DDBJ databases">
        <title>Newly sequenced genome of strain CSTR1 showed variability in Candidatus Kuenenia stuttgartiensis genomes.</title>
        <authorList>
            <person name="Ding C."/>
            <person name="Adrian L."/>
        </authorList>
    </citation>
    <scope>NUCLEOTIDE SEQUENCE [LARGE SCALE GENOMIC DNA]</scope>
    <source>
        <strain evidence="2 3">CSTR1</strain>
    </source>
</reference>
<organism evidence="1">
    <name type="scientific">Kuenenia stuttgartiensis</name>
    <dbReference type="NCBI Taxonomy" id="174633"/>
    <lineage>
        <taxon>Bacteria</taxon>
        <taxon>Pseudomonadati</taxon>
        <taxon>Planctomycetota</taxon>
        <taxon>Candidatus Brocadiia</taxon>
        <taxon>Candidatus Brocadiales</taxon>
        <taxon>Candidatus Brocadiaceae</taxon>
        <taxon>Candidatus Kuenenia</taxon>
    </lineage>
</organism>
<reference evidence="1" key="2">
    <citation type="submission" date="2006-01" db="EMBL/GenBank/DDBJ databases">
        <authorList>
            <person name="Genoscope"/>
        </authorList>
    </citation>
    <scope>NUCLEOTIDE SEQUENCE</scope>
</reference>
<gene>
    <name evidence="2" type="ORF">KsCSTR_43060</name>
    <name evidence="1" type="ORF">kustc1080</name>
</gene>
<proteinExistence type="predicted"/>
<sequence>MSVVFHKGSQDLQRLIICCVDGRSGKTCIIESLFHFNDVVINHIFFYRSRIKG</sequence>
<evidence type="ECO:0000313" key="3">
    <source>
        <dbReference type="Proteomes" id="UP000501926"/>
    </source>
</evidence>
<accession>Q1PX66</accession>